<dbReference type="OrthoDB" id="9151608at2"/>
<gene>
    <name evidence="1" type="ORF">CDN99_15600</name>
</gene>
<dbReference type="AlphaFoldDB" id="A0A246J8L6"/>
<evidence type="ECO:0000313" key="2">
    <source>
        <dbReference type="Proteomes" id="UP000197468"/>
    </source>
</evidence>
<accession>A0A246J8L6</accession>
<dbReference type="Proteomes" id="UP000197468">
    <property type="component" value="Unassembled WGS sequence"/>
</dbReference>
<organism evidence="1 2">
    <name type="scientific">Roseateles aquatilis</name>
    <dbReference type="NCBI Taxonomy" id="431061"/>
    <lineage>
        <taxon>Bacteria</taxon>
        <taxon>Pseudomonadati</taxon>
        <taxon>Pseudomonadota</taxon>
        <taxon>Betaproteobacteria</taxon>
        <taxon>Burkholderiales</taxon>
        <taxon>Sphaerotilaceae</taxon>
        <taxon>Roseateles</taxon>
    </lineage>
</organism>
<name>A0A246J8L6_9BURK</name>
<reference evidence="1 2" key="1">
    <citation type="journal article" date="2008" name="Int. J. Syst. Evol. Microbiol.">
        <title>Description of Roseateles aquatilis sp. nov. and Roseateles terrae sp. nov., in the class Betaproteobacteria, and emended description of the genus Roseateles.</title>
        <authorList>
            <person name="Gomila M."/>
            <person name="Bowien B."/>
            <person name="Falsen E."/>
            <person name="Moore E.R."/>
            <person name="Lalucat J."/>
        </authorList>
    </citation>
    <scope>NUCLEOTIDE SEQUENCE [LARGE SCALE GENOMIC DNA]</scope>
    <source>
        <strain evidence="1 2">CCUG 48205</strain>
    </source>
</reference>
<protein>
    <submittedName>
        <fullName evidence="1">Uncharacterized protein</fullName>
    </submittedName>
</protein>
<dbReference type="RefSeq" id="WP_088385782.1">
    <property type="nucleotide sequence ID" value="NZ_NIOF01000006.1"/>
</dbReference>
<proteinExistence type="predicted"/>
<evidence type="ECO:0000313" key="1">
    <source>
        <dbReference type="EMBL" id="OWQ88896.1"/>
    </source>
</evidence>
<comment type="caution">
    <text evidence="1">The sequence shown here is derived from an EMBL/GenBank/DDBJ whole genome shotgun (WGS) entry which is preliminary data.</text>
</comment>
<dbReference type="EMBL" id="NIOF01000006">
    <property type="protein sequence ID" value="OWQ88896.1"/>
    <property type="molecule type" value="Genomic_DNA"/>
</dbReference>
<keyword evidence="2" id="KW-1185">Reference proteome</keyword>
<sequence length="198" mass="21411">MDMRHPVWSLSWALTRAVEQDLAGVDSPIVNDLLRVEAGPITIRPRVGDCSVVMFTQVWRAGDLGWQLGEVDERIDAETVVITGPAGDACVYVATQLLYRVAAPNRRFFLDVAGQCMRGCLERDQYEGRDSADQEAFDYEVAGALARISGALRHLDAPEACRVARALQDCAQEVQAAAGDPQGHGALHGPVVSGSVNH</sequence>